<evidence type="ECO:0000313" key="2">
    <source>
        <dbReference type="Proteomes" id="UP000068016"/>
    </source>
</evidence>
<reference evidence="1 2" key="1">
    <citation type="submission" date="2015-11" db="EMBL/GenBank/DDBJ databases">
        <title>Expanding the genomic diversity of Burkholderia species for the development of highly accurate diagnostics.</title>
        <authorList>
            <person name="Sahl J."/>
            <person name="Keim P."/>
            <person name="Wagner D."/>
        </authorList>
    </citation>
    <scope>NUCLEOTIDE SEQUENCE [LARGE SCALE GENOMIC DNA]</scope>
    <source>
        <strain evidence="1 2">MSMB793WGS</strain>
    </source>
</reference>
<organism evidence="1 2">
    <name type="scientific">Burkholderia territorii</name>
    <dbReference type="NCBI Taxonomy" id="1503055"/>
    <lineage>
        <taxon>Bacteria</taxon>
        <taxon>Pseudomonadati</taxon>
        <taxon>Pseudomonadota</taxon>
        <taxon>Betaproteobacteria</taxon>
        <taxon>Burkholderiales</taxon>
        <taxon>Burkholderiaceae</taxon>
        <taxon>Burkholderia</taxon>
        <taxon>Burkholderia cepacia complex</taxon>
    </lineage>
</organism>
<comment type="caution">
    <text evidence="1">The sequence shown here is derived from an EMBL/GenBank/DDBJ whole genome shotgun (WGS) entry which is preliminary data.</text>
</comment>
<protein>
    <submittedName>
        <fullName evidence="1">Uncharacterized protein</fullName>
    </submittedName>
</protein>
<dbReference type="Proteomes" id="UP000068016">
    <property type="component" value="Unassembled WGS sequence"/>
</dbReference>
<dbReference type="InterPro" id="IPR036237">
    <property type="entry name" value="Xyl_isomerase-like_sf"/>
</dbReference>
<accession>A0A125K6R4</accession>
<gene>
    <name evidence="1" type="ORF">WT83_16540</name>
</gene>
<dbReference type="RefSeq" id="WP_060347462.1">
    <property type="nucleotide sequence ID" value="NZ_LPLZ01000046.1"/>
</dbReference>
<sequence length="103" mass="11261">MTQVVSSVLPPVPQDVGAFIPARGRPAINDFRRIAERAQHIGELARRAGLVDAYHDHNFEFRNLGGGTRGYDVLSRDTDPCCVRFGLGCGWMNFAGGRYGQGP</sequence>
<proteinExistence type="predicted"/>
<evidence type="ECO:0000313" key="1">
    <source>
        <dbReference type="EMBL" id="KWN14699.1"/>
    </source>
</evidence>
<dbReference type="AlphaFoldDB" id="A0A125K6R4"/>
<name>A0A125K6R4_9BURK</name>
<dbReference type="Gene3D" id="3.20.20.150">
    <property type="entry name" value="Divalent-metal-dependent TIM barrel enzymes"/>
    <property type="match status" value="1"/>
</dbReference>
<dbReference type="SUPFAM" id="SSF51658">
    <property type="entry name" value="Xylose isomerase-like"/>
    <property type="match status" value="1"/>
</dbReference>
<dbReference type="EMBL" id="LPLZ01000046">
    <property type="protein sequence ID" value="KWN14699.1"/>
    <property type="molecule type" value="Genomic_DNA"/>
</dbReference>